<dbReference type="EMBL" id="CACVBM020001462">
    <property type="protein sequence ID" value="CAA7051022.1"/>
    <property type="molecule type" value="Genomic_DNA"/>
</dbReference>
<dbReference type="InterPro" id="IPR001650">
    <property type="entry name" value="Helicase_C-like"/>
</dbReference>
<evidence type="ECO:0000313" key="7">
    <source>
        <dbReference type="Proteomes" id="UP000467841"/>
    </source>
</evidence>
<dbReference type="InterPro" id="IPR014001">
    <property type="entry name" value="Helicase_ATP-bd"/>
</dbReference>
<name>A0A6D2KGN5_9BRAS</name>
<protein>
    <recommendedName>
        <fullName evidence="1">RNA helicase</fullName>
        <ecNumber evidence="1">3.6.4.13</ecNumber>
    </recommendedName>
</protein>
<reference evidence="6 7" key="1">
    <citation type="submission" date="2020-01" db="EMBL/GenBank/DDBJ databases">
        <authorList>
            <person name="Mishra B."/>
        </authorList>
    </citation>
    <scope>NUCLEOTIDE SEQUENCE [LARGE SCALE GENOMIC DNA]</scope>
</reference>
<dbReference type="PROSITE" id="PS51192">
    <property type="entry name" value="HELICASE_ATP_BIND_1"/>
    <property type="match status" value="1"/>
</dbReference>
<evidence type="ECO:0000259" key="3">
    <source>
        <dbReference type="PROSITE" id="PS51192"/>
    </source>
</evidence>
<accession>A0A6D2KGN5</accession>
<dbReference type="Gene3D" id="1.10.10.2130">
    <property type="entry name" value="DEAH helicase family, winged-helix domain"/>
    <property type="match status" value="1"/>
</dbReference>
<dbReference type="GO" id="GO:0003723">
    <property type="term" value="F:RNA binding"/>
    <property type="evidence" value="ECO:0007669"/>
    <property type="project" value="TreeGrafter"/>
</dbReference>
<dbReference type="OrthoDB" id="10253254at2759"/>
<dbReference type="PANTHER" id="PTHR18934:SF228">
    <property type="entry name" value="RNA HELICASE"/>
    <property type="match status" value="1"/>
</dbReference>
<dbReference type="AlphaFoldDB" id="A0A6D2KGN5"/>
<keyword evidence="7" id="KW-1185">Reference proteome</keyword>
<dbReference type="PANTHER" id="PTHR18934">
    <property type="entry name" value="ATP-DEPENDENT RNA HELICASE"/>
    <property type="match status" value="1"/>
</dbReference>
<proteinExistence type="predicted"/>
<dbReference type="SUPFAM" id="SSF52540">
    <property type="entry name" value="P-loop containing nucleoside triphosphate hydrolases"/>
    <property type="match status" value="1"/>
</dbReference>
<comment type="catalytic activity">
    <reaction evidence="2">
        <text>ATP + H2O = ADP + phosphate + H(+)</text>
        <dbReference type="Rhea" id="RHEA:13065"/>
        <dbReference type="ChEBI" id="CHEBI:15377"/>
        <dbReference type="ChEBI" id="CHEBI:15378"/>
        <dbReference type="ChEBI" id="CHEBI:30616"/>
        <dbReference type="ChEBI" id="CHEBI:43474"/>
        <dbReference type="ChEBI" id="CHEBI:456216"/>
        <dbReference type="EC" id="3.6.4.13"/>
    </reaction>
</comment>
<dbReference type="SMART" id="SM00487">
    <property type="entry name" value="DEXDc"/>
    <property type="match status" value="1"/>
</dbReference>
<dbReference type="Proteomes" id="UP000467841">
    <property type="component" value="Unassembled WGS sequence"/>
</dbReference>
<dbReference type="CDD" id="cd18791">
    <property type="entry name" value="SF2_C_RHA"/>
    <property type="match status" value="1"/>
</dbReference>
<dbReference type="PROSITE" id="PS51194">
    <property type="entry name" value="HELICASE_CTER"/>
    <property type="match status" value="1"/>
</dbReference>
<organism evidence="6 7">
    <name type="scientific">Microthlaspi erraticum</name>
    <dbReference type="NCBI Taxonomy" id="1685480"/>
    <lineage>
        <taxon>Eukaryota</taxon>
        <taxon>Viridiplantae</taxon>
        <taxon>Streptophyta</taxon>
        <taxon>Embryophyta</taxon>
        <taxon>Tracheophyta</taxon>
        <taxon>Spermatophyta</taxon>
        <taxon>Magnoliopsida</taxon>
        <taxon>eudicotyledons</taxon>
        <taxon>Gunneridae</taxon>
        <taxon>Pentapetalae</taxon>
        <taxon>rosids</taxon>
        <taxon>malvids</taxon>
        <taxon>Brassicales</taxon>
        <taxon>Brassicaceae</taxon>
        <taxon>Coluteocarpeae</taxon>
        <taxon>Microthlaspi</taxon>
    </lineage>
</organism>
<dbReference type="EMBL" id="CACVBM020000288">
    <property type="protein sequence ID" value="CAA7017122.1"/>
    <property type="molecule type" value="Genomic_DNA"/>
</dbReference>
<feature type="domain" description="Helicase ATP-binding" evidence="3">
    <location>
        <begin position="31"/>
        <end position="201"/>
    </location>
</feature>
<evidence type="ECO:0000256" key="1">
    <source>
        <dbReference type="ARBA" id="ARBA00012552"/>
    </source>
</evidence>
<dbReference type="InterPro" id="IPR042035">
    <property type="entry name" value="DEAH_win-hel_dom"/>
</dbReference>
<dbReference type="Gene3D" id="3.40.50.300">
    <property type="entry name" value="P-loop containing nucleotide triphosphate hydrolases"/>
    <property type="match status" value="2"/>
</dbReference>
<evidence type="ECO:0000313" key="6">
    <source>
        <dbReference type="EMBL" id="CAA7051022.1"/>
    </source>
</evidence>
<dbReference type="EC" id="3.6.4.13" evidence="1"/>
<evidence type="ECO:0000256" key="2">
    <source>
        <dbReference type="ARBA" id="ARBA00047984"/>
    </source>
</evidence>
<dbReference type="InterPro" id="IPR048333">
    <property type="entry name" value="HA2_WH"/>
</dbReference>
<dbReference type="GO" id="GO:0003724">
    <property type="term" value="F:RNA helicase activity"/>
    <property type="evidence" value="ECO:0007669"/>
    <property type="project" value="UniProtKB-EC"/>
</dbReference>
<evidence type="ECO:0000313" key="5">
    <source>
        <dbReference type="EMBL" id="CAA7017122.1"/>
    </source>
</evidence>
<gene>
    <name evidence="6" type="ORF">MERR_LOCUS38257</name>
    <name evidence="5" type="ORF">MERR_LOCUS4357</name>
</gene>
<feature type="domain" description="Helicase C-terminal" evidence="4">
    <location>
        <begin position="224"/>
        <end position="391"/>
    </location>
</feature>
<dbReference type="Pfam" id="PF04408">
    <property type="entry name" value="WHD_HA2"/>
    <property type="match status" value="1"/>
</dbReference>
<evidence type="ECO:0000259" key="4">
    <source>
        <dbReference type="PROSITE" id="PS51194"/>
    </source>
</evidence>
<sequence>MMMKKAYSARYYEILEERRNLPVWMQKEEFLKTFKENQIVMLVGETGCGKTTQIPQFVLEAIADENPNPNPSKWVVGCTQPRRVAAISAARRVAQEMGVEIGQEVGYSVGFEDRSSPQTVLKYLTDGMLLREAAADPLLERYKVIVLDDVHERSLATNLLSGILKKALISRPDLKLVVMSQSATPWFHKDFFRSEPPLITVPGRLHPVEILYTPQPAMDYLEAAIRKAIQIHMCEPPGDVLVFLTGAEEIRVACRRISRSLGDQVKVVPLYSSFLTPAMQHMIFDPAPHPAVRKIVVAEASLAIDGIVYVVDPGVSRQKVYYPPTGLESLLVSPISKACAEQRAGRAGRARPGKCFRLYTEQNFSDLSESRVPEICRSNLENTVLILKRLLGHVNLLSFEVVDPPHPESFMWALNDLCYLGAIDDEGNLTELGEEMSLEVLSLNLL</sequence>
<dbReference type="InterPro" id="IPR027417">
    <property type="entry name" value="P-loop_NTPase"/>
</dbReference>